<dbReference type="InterPro" id="IPR013087">
    <property type="entry name" value="Znf_C2H2_type"/>
</dbReference>
<evidence type="ECO:0000256" key="5">
    <source>
        <dbReference type="ARBA" id="ARBA00023242"/>
    </source>
</evidence>
<feature type="domain" description="C2H2-type" evidence="8">
    <location>
        <begin position="499"/>
        <end position="527"/>
    </location>
</feature>
<dbReference type="PROSITE" id="PS50157">
    <property type="entry name" value="ZINC_FINGER_C2H2_2"/>
    <property type="match status" value="1"/>
</dbReference>
<feature type="compositionally biased region" description="Low complexity" evidence="7">
    <location>
        <begin position="363"/>
        <end position="384"/>
    </location>
</feature>
<dbReference type="Proteomes" id="UP001310890">
    <property type="component" value="Unassembled WGS sequence"/>
</dbReference>
<evidence type="ECO:0000256" key="1">
    <source>
        <dbReference type="ARBA" id="ARBA00022723"/>
    </source>
</evidence>
<evidence type="ECO:0000256" key="3">
    <source>
        <dbReference type="ARBA" id="ARBA00022771"/>
    </source>
</evidence>
<evidence type="ECO:0000256" key="7">
    <source>
        <dbReference type="SAM" id="MobiDB-lite"/>
    </source>
</evidence>
<keyword evidence="5" id="KW-0539">Nucleus</keyword>
<sequence>MSSSTPSIRISQHQRYPSPTPYSSSLAAASPMAIPRAHDPVPPPLPPPSHIPDIQYGHDPGWKWGNDPSTSDFGQPASIKAGSSLLGGSFHAGREEKERDMVCVRAADAGAGGRRRSFMTVTAGADNLAEDHVAFSDEDGSASRPPSNHKLQSERQLEQRTLEASSNTYDKQLLSRIGGPNTPKRLSVSHSSSLSDYTQHSLQDEERRHSRLQPLTMPERRHAPSNSIDSPGSSRWPASGAVSPGYGGFWSEHGTADSGRAATSRYNSLAYEPPLSHRGSYDQSMFVHEDLMNDGQMRNLNLHDRSPSGSDDHPSRAGTKRRRGSSPQRGRPCEERPSVSSAAGQHDVPYRRSVPPQHGSPVSRFHPSHSSTSSASSIAPRHGSLGSSLGISSIPSSATSYGSGRLSPGAVSPAAHDPISRLGTPYDSTSTRISPAAHQRTLSEAIQAGRKPSNDSMTHSQHGSLSQLQGVHMCECCPKKPKKFDSLEELREHESEKQYTCAYCTNRFKNKNEAERHQNSLHLRKHSWSCAALAGPEAAFHQTSVTASDICGYCGDDFSNPPQWDLRADHLHTVHKFGECNQAKKFFRADHFRQHLKHSHAGTSGKWTNLLETACMKDEPPPERRVSSSVVDVGRGAHAVSPPGLVVYTAGLSGGPRDALTETPLDS</sequence>
<dbReference type="GO" id="GO:0000981">
    <property type="term" value="F:DNA-binding transcription factor activity, RNA polymerase II-specific"/>
    <property type="evidence" value="ECO:0007669"/>
    <property type="project" value="TreeGrafter"/>
</dbReference>
<feature type="compositionally biased region" description="Polar residues" evidence="7">
    <location>
        <begin position="224"/>
        <end position="233"/>
    </location>
</feature>
<keyword evidence="2" id="KW-0677">Repeat</keyword>
<feature type="compositionally biased region" description="Basic and acidic residues" evidence="7">
    <location>
        <begin position="151"/>
        <end position="161"/>
    </location>
</feature>
<feature type="region of interest" description="Disordered" evidence="7">
    <location>
        <begin position="1"/>
        <end position="80"/>
    </location>
</feature>
<name>A0AAN7TH21_9PEZI</name>
<dbReference type="Pfam" id="PF24537">
    <property type="entry name" value="zf-C2H2_fungi"/>
    <property type="match status" value="1"/>
</dbReference>
<dbReference type="PROSITE" id="PS00028">
    <property type="entry name" value="ZINC_FINGER_C2H2_1"/>
    <property type="match status" value="1"/>
</dbReference>
<keyword evidence="3 6" id="KW-0863">Zinc-finger</keyword>
<evidence type="ECO:0000256" key="4">
    <source>
        <dbReference type="ARBA" id="ARBA00022833"/>
    </source>
</evidence>
<evidence type="ECO:0000313" key="10">
    <source>
        <dbReference type="Proteomes" id="UP001310890"/>
    </source>
</evidence>
<dbReference type="GO" id="GO:0008270">
    <property type="term" value="F:zinc ion binding"/>
    <property type="evidence" value="ECO:0007669"/>
    <property type="project" value="UniProtKB-KW"/>
</dbReference>
<keyword evidence="4" id="KW-0862">Zinc</keyword>
<dbReference type="AlphaFoldDB" id="A0AAN7TH21"/>
<feature type="compositionally biased region" description="Pro residues" evidence="7">
    <location>
        <begin position="40"/>
        <end position="50"/>
    </location>
</feature>
<comment type="caution">
    <text evidence="9">The sequence shown here is derived from an EMBL/GenBank/DDBJ whole genome shotgun (WGS) entry which is preliminary data.</text>
</comment>
<feature type="region of interest" description="Disordered" evidence="7">
    <location>
        <begin position="136"/>
        <end position="240"/>
    </location>
</feature>
<evidence type="ECO:0000256" key="6">
    <source>
        <dbReference type="PROSITE-ProRule" id="PRU00042"/>
    </source>
</evidence>
<organism evidence="9 10">
    <name type="scientific">Meristemomyces frigidus</name>
    <dbReference type="NCBI Taxonomy" id="1508187"/>
    <lineage>
        <taxon>Eukaryota</taxon>
        <taxon>Fungi</taxon>
        <taxon>Dikarya</taxon>
        <taxon>Ascomycota</taxon>
        <taxon>Pezizomycotina</taxon>
        <taxon>Dothideomycetes</taxon>
        <taxon>Dothideomycetidae</taxon>
        <taxon>Mycosphaerellales</taxon>
        <taxon>Teratosphaeriaceae</taxon>
        <taxon>Meristemomyces</taxon>
    </lineage>
</organism>
<evidence type="ECO:0000259" key="8">
    <source>
        <dbReference type="PROSITE" id="PS50157"/>
    </source>
</evidence>
<protein>
    <recommendedName>
        <fullName evidence="8">C2H2-type domain-containing protein</fullName>
    </recommendedName>
</protein>
<dbReference type="PANTHER" id="PTHR24388:SF53">
    <property type="entry name" value="CHORION TRANSCRIPTION FACTOR CF2-RELATED"/>
    <property type="match status" value="1"/>
</dbReference>
<feature type="compositionally biased region" description="Polar residues" evidence="7">
    <location>
        <begin position="1"/>
        <end position="27"/>
    </location>
</feature>
<feature type="compositionally biased region" description="Low complexity" evidence="7">
    <location>
        <begin position="186"/>
        <end position="195"/>
    </location>
</feature>
<dbReference type="InterPro" id="IPR050527">
    <property type="entry name" value="Snail/Krueppel_Znf"/>
</dbReference>
<dbReference type="EMBL" id="JAVRRL010000007">
    <property type="protein sequence ID" value="KAK5116656.1"/>
    <property type="molecule type" value="Genomic_DNA"/>
</dbReference>
<keyword evidence="1" id="KW-0479">Metal-binding</keyword>
<reference evidence="9" key="1">
    <citation type="submission" date="2023-08" db="EMBL/GenBank/DDBJ databases">
        <title>Black Yeasts Isolated from many extreme environments.</title>
        <authorList>
            <person name="Coleine C."/>
            <person name="Stajich J.E."/>
            <person name="Selbmann L."/>
        </authorList>
    </citation>
    <scope>NUCLEOTIDE SEQUENCE</scope>
    <source>
        <strain evidence="9">CCFEE 5401</strain>
    </source>
</reference>
<proteinExistence type="predicted"/>
<dbReference type="PANTHER" id="PTHR24388">
    <property type="entry name" value="ZINC FINGER PROTEIN"/>
    <property type="match status" value="1"/>
</dbReference>
<evidence type="ECO:0000256" key="2">
    <source>
        <dbReference type="ARBA" id="ARBA00022737"/>
    </source>
</evidence>
<feature type="region of interest" description="Disordered" evidence="7">
    <location>
        <begin position="298"/>
        <end position="384"/>
    </location>
</feature>
<accession>A0AAN7TH21</accession>
<gene>
    <name evidence="9" type="ORF">LTR62_007330</name>
</gene>
<dbReference type="Gene3D" id="3.30.160.60">
    <property type="entry name" value="Classic Zinc Finger"/>
    <property type="match status" value="1"/>
</dbReference>
<dbReference type="InterPro" id="IPR057026">
    <property type="entry name" value="Znf-C2H2_ascomycetes"/>
</dbReference>
<feature type="compositionally biased region" description="Basic and acidic residues" evidence="7">
    <location>
        <begin position="301"/>
        <end position="315"/>
    </location>
</feature>
<evidence type="ECO:0000313" key="9">
    <source>
        <dbReference type="EMBL" id="KAK5116656.1"/>
    </source>
</evidence>
<feature type="region of interest" description="Disordered" evidence="7">
    <location>
        <begin position="397"/>
        <end position="440"/>
    </location>
</feature>
<dbReference type="GO" id="GO:0000978">
    <property type="term" value="F:RNA polymerase II cis-regulatory region sequence-specific DNA binding"/>
    <property type="evidence" value="ECO:0007669"/>
    <property type="project" value="TreeGrafter"/>
</dbReference>